<dbReference type="CDD" id="cd04301">
    <property type="entry name" value="NAT_SF"/>
    <property type="match status" value="1"/>
</dbReference>
<dbReference type="PROSITE" id="PS51186">
    <property type="entry name" value="GNAT"/>
    <property type="match status" value="1"/>
</dbReference>
<dbReference type="InterPro" id="IPR000182">
    <property type="entry name" value="GNAT_dom"/>
</dbReference>
<protein>
    <recommendedName>
        <fullName evidence="1">N-acetyltransferase domain-containing protein</fullName>
    </recommendedName>
</protein>
<accession>A0A0F9T3B9</accession>
<evidence type="ECO:0000313" key="2">
    <source>
        <dbReference type="EMBL" id="KKN43546.1"/>
    </source>
</evidence>
<reference evidence="2" key="1">
    <citation type="journal article" date="2015" name="Nature">
        <title>Complex archaea that bridge the gap between prokaryotes and eukaryotes.</title>
        <authorList>
            <person name="Spang A."/>
            <person name="Saw J.H."/>
            <person name="Jorgensen S.L."/>
            <person name="Zaremba-Niedzwiedzka K."/>
            <person name="Martijn J."/>
            <person name="Lind A.E."/>
            <person name="van Eijk R."/>
            <person name="Schleper C."/>
            <person name="Guy L."/>
            <person name="Ettema T.J."/>
        </authorList>
    </citation>
    <scope>NUCLEOTIDE SEQUENCE</scope>
</reference>
<comment type="caution">
    <text evidence="2">The sequence shown here is derived from an EMBL/GenBank/DDBJ whole genome shotgun (WGS) entry which is preliminary data.</text>
</comment>
<evidence type="ECO:0000259" key="1">
    <source>
        <dbReference type="PROSITE" id="PS51186"/>
    </source>
</evidence>
<feature type="domain" description="N-acetyltransferase" evidence="1">
    <location>
        <begin position="1"/>
        <end position="134"/>
    </location>
</feature>
<dbReference type="AlphaFoldDB" id="A0A0F9T3B9"/>
<dbReference type="Pfam" id="PF13508">
    <property type="entry name" value="Acetyltransf_7"/>
    <property type="match status" value="1"/>
</dbReference>
<gene>
    <name evidence="2" type="ORF">LCGC14_0701930</name>
</gene>
<proteinExistence type="predicted"/>
<dbReference type="Gene3D" id="3.40.630.30">
    <property type="match status" value="1"/>
</dbReference>
<dbReference type="EMBL" id="LAZR01001504">
    <property type="protein sequence ID" value="KKN43546.1"/>
    <property type="molecule type" value="Genomic_DNA"/>
</dbReference>
<name>A0A0F9T3B9_9ZZZZ</name>
<organism evidence="2">
    <name type="scientific">marine sediment metagenome</name>
    <dbReference type="NCBI Taxonomy" id="412755"/>
    <lineage>
        <taxon>unclassified sequences</taxon>
        <taxon>metagenomes</taxon>
        <taxon>ecological metagenomes</taxon>
    </lineage>
</organism>
<sequence>MLIKTYTSDKIFARPKIVRRLTQLTNQSPPIDFYYGSAMRDDLRLKRTGQFFLAWSSRIIIAWASLNRDRYNGFWQIGVYVEPVHRRKGIGSKLCKKAKAFANMTGETIRFQDEHDGLGHDMYKKTGFLYSCRG</sequence>
<dbReference type="GO" id="GO:0016747">
    <property type="term" value="F:acyltransferase activity, transferring groups other than amino-acyl groups"/>
    <property type="evidence" value="ECO:0007669"/>
    <property type="project" value="InterPro"/>
</dbReference>
<dbReference type="SUPFAM" id="SSF55729">
    <property type="entry name" value="Acyl-CoA N-acyltransferases (Nat)"/>
    <property type="match status" value="1"/>
</dbReference>
<dbReference type="InterPro" id="IPR016181">
    <property type="entry name" value="Acyl_CoA_acyltransferase"/>
</dbReference>